<dbReference type="GO" id="GO:0004521">
    <property type="term" value="F:RNA endonuclease activity"/>
    <property type="evidence" value="ECO:0007669"/>
    <property type="project" value="InterPro"/>
</dbReference>
<dbReference type="PANTHER" id="PTHR30636:SF3">
    <property type="entry name" value="UPF0701 PROTEIN YICC"/>
    <property type="match status" value="1"/>
</dbReference>
<evidence type="ECO:0000259" key="6">
    <source>
        <dbReference type="Pfam" id="PF03755"/>
    </source>
</evidence>
<organism evidence="8 9">
    <name type="scientific">Candidatus Sulfomarinibacter kjeldsenii</name>
    <dbReference type="NCBI Taxonomy" id="2885994"/>
    <lineage>
        <taxon>Bacteria</taxon>
        <taxon>Pseudomonadati</taxon>
        <taxon>Acidobacteriota</taxon>
        <taxon>Thermoanaerobaculia</taxon>
        <taxon>Thermoanaerobaculales</taxon>
        <taxon>Candidatus Sulfomarinibacteraceae</taxon>
        <taxon>Candidatus Sulfomarinibacter</taxon>
    </lineage>
</organism>
<evidence type="ECO:0000313" key="8">
    <source>
        <dbReference type="EMBL" id="MBD3870687.1"/>
    </source>
</evidence>
<evidence type="ECO:0000256" key="4">
    <source>
        <dbReference type="ARBA" id="ARBA00022801"/>
    </source>
</evidence>
<dbReference type="EMBL" id="JACXWA010000081">
    <property type="protein sequence ID" value="MBD3870687.1"/>
    <property type="molecule type" value="Genomic_DNA"/>
</dbReference>
<feature type="domain" description="Endoribonuclease YicC-like C-terminal" evidence="7">
    <location>
        <begin position="180"/>
        <end position="298"/>
    </location>
</feature>
<dbReference type="GO" id="GO:0016787">
    <property type="term" value="F:hydrolase activity"/>
    <property type="evidence" value="ECO:0007669"/>
    <property type="project" value="UniProtKB-KW"/>
</dbReference>
<keyword evidence="4" id="KW-0378">Hydrolase</keyword>
<reference evidence="8 9" key="1">
    <citation type="submission" date="2020-08" db="EMBL/GenBank/DDBJ databases">
        <title>Acidobacteriota in marine sediments use diverse sulfur dissimilation pathways.</title>
        <authorList>
            <person name="Wasmund K."/>
        </authorList>
    </citation>
    <scope>NUCLEOTIDE SEQUENCE [LARGE SCALE GENOMIC DNA]</scope>
    <source>
        <strain evidence="8">MAG AM3-A</strain>
    </source>
</reference>
<dbReference type="Pfam" id="PF03755">
    <property type="entry name" value="YicC-like_N"/>
    <property type="match status" value="1"/>
</dbReference>
<keyword evidence="3" id="KW-0255">Endonuclease</keyword>
<comment type="caution">
    <text evidence="8">The sequence shown here is derived from an EMBL/GenBank/DDBJ whole genome shotgun (WGS) entry which is preliminary data.</text>
</comment>
<comment type="cofactor">
    <cofactor evidence="1">
        <name>a divalent metal cation</name>
        <dbReference type="ChEBI" id="CHEBI:60240"/>
    </cofactor>
</comment>
<dbReference type="NCBIfam" id="TIGR00255">
    <property type="entry name" value="YicC/YloC family endoribonuclease"/>
    <property type="match status" value="1"/>
</dbReference>
<accession>A0A8J6XXF1</accession>
<evidence type="ECO:0000256" key="5">
    <source>
        <dbReference type="ARBA" id="ARBA00035648"/>
    </source>
</evidence>
<sequence>MALMSMTGFGRARAELSDRFGVSVVVRSVNHRYLDIQVRTNLREDTPEIEAAVRSQISRRFHRGRVTAQVNLERILTAEVDVAVNADAVSEVLAQLSKVVVPEDFGGTVELGDVLAVPGLVSVASPETILEEEEVSGLRSVASEAVAEAEVMRREEGARLVLQIESEVAEVIGFADWFEPQMPEFRQRLLDRVKDRVEALVGPEGKLDPERVLQEAAVLADRADVAEEVVRLRAHLENFSERLAAGGVVGRSLDFLCQEIHRELNTLGSKCRELGVADRLVDAKSAAERVREQVQNLE</sequence>
<evidence type="ECO:0000256" key="2">
    <source>
        <dbReference type="ARBA" id="ARBA00022722"/>
    </source>
</evidence>
<keyword evidence="2" id="KW-0540">Nuclease</keyword>
<evidence type="ECO:0000256" key="3">
    <source>
        <dbReference type="ARBA" id="ARBA00022759"/>
    </source>
</evidence>
<dbReference type="InterPro" id="IPR013527">
    <property type="entry name" value="YicC-like_N"/>
</dbReference>
<evidence type="ECO:0000313" key="9">
    <source>
        <dbReference type="Proteomes" id="UP000598633"/>
    </source>
</evidence>
<feature type="domain" description="Endoribonuclease YicC-like N-terminal" evidence="6">
    <location>
        <begin position="4"/>
        <end position="160"/>
    </location>
</feature>
<dbReference type="Proteomes" id="UP000598633">
    <property type="component" value="Unassembled WGS sequence"/>
</dbReference>
<dbReference type="InterPro" id="IPR005229">
    <property type="entry name" value="YicC/YloC-like"/>
</dbReference>
<comment type="similarity">
    <text evidence="5">Belongs to the YicC/YloC family.</text>
</comment>
<dbReference type="InterPro" id="IPR013551">
    <property type="entry name" value="YicC-like_C"/>
</dbReference>
<gene>
    <name evidence="8" type="ORF">IFJ97_04935</name>
</gene>
<dbReference type="Pfam" id="PF08340">
    <property type="entry name" value="YicC-like_C"/>
    <property type="match status" value="1"/>
</dbReference>
<evidence type="ECO:0000259" key="7">
    <source>
        <dbReference type="Pfam" id="PF08340"/>
    </source>
</evidence>
<evidence type="ECO:0000256" key="1">
    <source>
        <dbReference type="ARBA" id="ARBA00001968"/>
    </source>
</evidence>
<name>A0A8J6XXF1_9BACT</name>
<proteinExistence type="inferred from homology"/>
<dbReference type="AlphaFoldDB" id="A0A8J6XXF1"/>
<dbReference type="PANTHER" id="PTHR30636">
    <property type="entry name" value="UPF0701 PROTEIN YICC"/>
    <property type="match status" value="1"/>
</dbReference>
<protein>
    <submittedName>
        <fullName evidence="8">YicC family protein</fullName>
    </submittedName>
</protein>